<dbReference type="EMBL" id="CABVHU010000015">
    <property type="protein sequence ID" value="VVO32023.1"/>
    <property type="molecule type" value="Genomic_DNA"/>
</dbReference>
<evidence type="ECO:0000313" key="2">
    <source>
        <dbReference type="Proteomes" id="UP000409037"/>
    </source>
</evidence>
<sequence length="422" mass="46702">MPHYKALLERGSALLKAATSADNIKLKIETFTQWGMKIDLHSLAFFKLPGQVVTEVTTIDGGLIADLVNQQSNGQAAIQRIIEPMAGSGFYANYARAVGFEGDMLINDINPLISWSQKEIIQQPDRVKYYIDSIKEDLVALGKQYGFEFNPVNLSIKFKSKQDSQAFVKTEPVKNFRDAVKNYFNEVVDVVVELKNGELVISDPPTRRASVSAQLQGDELVISLPPPTANEKAFLAAVFYITQNNNQRNTSIVEIKKINTGNHSLHFPVSMMLTDGPTVKLFSGGLANINHINYISHLHASAKHPTHVANEDGWTLLDSLRDESKNKNDLIILSGHFSDTHLSVEAFITKIEKHVMPLSKNGAKVIITNAYSPQKETAFNTLGFHTFKKSRDSNPTGKSTNMAKGDYLLAINRSAMQAAQSL</sequence>
<reference evidence="1 2" key="1">
    <citation type="submission" date="2019-09" db="EMBL/GenBank/DDBJ databases">
        <authorList>
            <person name="Chandra G."/>
            <person name="Truman W A."/>
        </authorList>
    </citation>
    <scope>NUCLEOTIDE SEQUENCE [LARGE SCALE GENOMIC DNA]</scope>
    <source>
        <strain evidence="1">PS833</strain>
    </source>
</reference>
<dbReference type="InterPro" id="IPR029063">
    <property type="entry name" value="SAM-dependent_MTases_sf"/>
</dbReference>
<dbReference type="AlphaFoldDB" id="A0A5E7F2Y3"/>
<gene>
    <name evidence="1" type="ORF">PS833_05074</name>
</gene>
<evidence type="ECO:0000313" key="1">
    <source>
        <dbReference type="EMBL" id="VVO32023.1"/>
    </source>
</evidence>
<dbReference type="Proteomes" id="UP000409037">
    <property type="component" value="Unassembled WGS sequence"/>
</dbReference>
<proteinExistence type="predicted"/>
<protein>
    <submittedName>
        <fullName evidence="1">Uncharacterized protein</fullName>
    </submittedName>
</protein>
<accession>A0A5E7F2Y3</accession>
<dbReference type="SUPFAM" id="SSF53335">
    <property type="entry name" value="S-adenosyl-L-methionine-dependent methyltransferases"/>
    <property type="match status" value="1"/>
</dbReference>
<name>A0A5E7F2Y3_PSEFL</name>
<organism evidence="1 2">
    <name type="scientific">Pseudomonas fluorescens</name>
    <dbReference type="NCBI Taxonomy" id="294"/>
    <lineage>
        <taxon>Bacteria</taxon>
        <taxon>Pseudomonadati</taxon>
        <taxon>Pseudomonadota</taxon>
        <taxon>Gammaproteobacteria</taxon>
        <taxon>Pseudomonadales</taxon>
        <taxon>Pseudomonadaceae</taxon>
        <taxon>Pseudomonas</taxon>
    </lineage>
</organism>